<dbReference type="OrthoDB" id="1040499at2"/>
<keyword evidence="1" id="KW-0732">Signal</keyword>
<accession>K5Z1E0</accession>
<protein>
    <submittedName>
        <fullName evidence="2">Uncharacterized protein</fullName>
    </submittedName>
</protein>
<evidence type="ECO:0000313" key="3">
    <source>
        <dbReference type="Proteomes" id="UP000006330"/>
    </source>
</evidence>
<feature type="signal peptide" evidence="1">
    <location>
        <begin position="1"/>
        <end position="19"/>
    </location>
</feature>
<dbReference type="Proteomes" id="UP000006330">
    <property type="component" value="Unassembled WGS sequence"/>
</dbReference>
<dbReference type="EMBL" id="AGZO01000031">
    <property type="protein sequence ID" value="EKN09319.1"/>
    <property type="molecule type" value="Genomic_DNA"/>
</dbReference>
<dbReference type="HOGENOM" id="CLU_902678_0_0_10"/>
<sequence length="308" mass="35855">MKRIIYLLFLCCLPLWACAQWKVVEKSSKKQPDWVGGAERNYLIVSAEAPTIEQAKEKILISLKQQIVGTVATRIESATTIDRTETTVGNESDYTEQVSSSVRSKLANIPFISEVSLSKAKDFYWEKLYDKKSKSYKYEYHLRYLFTDFEASALVNQFNERENELNARLRLYEEQLGDIGSVEEIDRTLNDLKAFLAEFDSDDPRHRQTEQLSNNYRKLYKAIDIRRINETSGKRIAVALYLSDRQISCMQKPQLLSNCANKLSVSIENDTYYIAYSDENCYDEDENHITARFRFGNQIVTKRIYLNE</sequence>
<evidence type="ECO:0000313" key="2">
    <source>
        <dbReference type="EMBL" id="EKN09319.1"/>
    </source>
</evidence>
<dbReference type="PATRIC" id="fig|999418.3.peg.4423"/>
<name>K5Z1E0_9BACT</name>
<evidence type="ECO:0000256" key="1">
    <source>
        <dbReference type="SAM" id="SignalP"/>
    </source>
</evidence>
<comment type="caution">
    <text evidence="2">The sequence shown here is derived from an EMBL/GenBank/DDBJ whole genome shotgun (WGS) entry which is preliminary data.</text>
</comment>
<dbReference type="AlphaFoldDB" id="K5Z1E0"/>
<proteinExistence type="predicted"/>
<feature type="chain" id="PRO_5003892380" evidence="1">
    <location>
        <begin position="20"/>
        <end position="308"/>
    </location>
</feature>
<organism evidence="2 3">
    <name type="scientific">Parabacteroides goldsteinii CL02T12C30</name>
    <dbReference type="NCBI Taxonomy" id="999418"/>
    <lineage>
        <taxon>Bacteria</taxon>
        <taxon>Pseudomonadati</taxon>
        <taxon>Bacteroidota</taxon>
        <taxon>Bacteroidia</taxon>
        <taxon>Bacteroidales</taxon>
        <taxon>Tannerellaceae</taxon>
        <taxon>Parabacteroides</taxon>
    </lineage>
</organism>
<reference evidence="2 3" key="1">
    <citation type="submission" date="2012-02" db="EMBL/GenBank/DDBJ databases">
        <title>The Genome Sequence of Parabacteroides goldsteinii CL02T12C30.</title>
        <authorList>
            <consortium name="The Broad Institute Genome Sequencing Platform"/>
            <person name="Earl A."/>
            <person name="Ward D."/>
            <person name="Feldgarden M."/>
            <person name="Gevers D."/>
            <person name="Zitomersky N.L."/>
            <person name="Coyne M.J."/>
            <person name="Comstock L.E."/>
            <person name="Young S.K."/>
            <person name="Zeng Q."/>
            <person name="Gargeya S."/>
            <person name="Fitzgerald M."/>
            <person name="Haas B."/>
            <person name="Abouelleil A."/>
            <person name="Alvarado L."/>
            <person name="Arachchi H.M."/>
            <person name="Berlin A."/>
            <person name="Chapman S.B."/>
            <person name="Gearin G."/>
            <person name="Goldberg J."/>
            <person name="Griggs A."/>
            <person name="Gujja S."/>
            <person name="Hansen M."/>
            <person name="Heiman D."/>
            <person name="Howarth C."/>
            <person name="Larimer J."/>
            <person name="Lui A."/>
            <person name="MacDonald P.J.P."/>
            <person name="McCowen C."/>
            <person name="Montmayeur A."/>
            <person name="Murphy C."/>
            <person name="Neiman D."/>
            <person name="Pearson M."/>
            <person name="Priest M."/>
            <person name="Roberts A."/>
            <person name="Saif S."/>
            <person name="Shea T."/>
            <person name="Sisk P."/>
            <person name="Stolte C."/>
            <person name="Sykes S."/>
            <person name="Wortman J."/>
            <person name="Nusbaum C."/>
            <person name="Birren B."/>
        </authorList>
    </citation>
    <scope>NUCLEOTIDE SEQUENCE [LARGE SCALE GENOMIC DNA]</scope>
    <source>
        <strain evidence="2 3">CL02T12C30</strain>
    </source>
</reference>
<gene>
    <name evidence="2" type="ORF">HMPREF1076_04348</name>
</gene>
<dbReference type="RefSeq" id="WP_007657761.1">
    <property type="nucleotide sequence ID" value="NZ_JH976475.1"/>
</dbReference>